<dbReference type="InterPro" id="IPR044880">
    <property type="entry name" value="NCX_ion-bd_dom_sf"/>
</dbReference>
<dbReference type="GO" id="GO:0005886">
    <property type="term" value="C:plasma membrane"/>
    <property type="evidence" value="ECO:0007669"/>
    <property type="project" value="TreeGrafter"/>
</dbReference>
<dbReference type="InterPro" id="IPR004481">
    <property type="entry name" value="K/Na/Ca-exchanger"/>
</dbReference>
<feature type="transmembrane region" description="Helical" evidence="5">
    <location>
        <begin position="72"/>
        <end position="90"/>
    </location>
</feature>
<feature type="domain" description="Sodium/calcium exchanger membrane region" evidence="6">
    <location>
        <begin position="4"/>
        <end position="143"/>
    </location>
</feature>
<feature type="transmembrane region" description="Helical" evidence="5">
    <location>
        <begin position="211"/>
        <end position="233"/>
    </location>
</feature>
<evidence type="ECO:0000256" key="2">
    <source>
        <dbReference type="ARBA" id="ARBA00022692"/>
    </source>
</evidence>
<dbReference type="GO" id="GO:0006874">
    <property type="term" value="P:intracellular calcium ion homeostasis"/>
    <property type="evidence" value="ECO:0007669"/>
    <property type="project" value="TreeGrafter"/>
</dbReference>
<dbReference type="GO" id="GO:0008273">
    <property type="term" value="F:calcium, potassium:sodium antiporter activity"/>
    <property type="evidence" value="ECO:0007669"/>
    <property type="project" value="TreeGrafter"/>
</dbReference>
<evidence type="ECO:0000256" key="4">
    <source>
        <dbReference type="ARBA" id="ARBA00023136"/>
    </source>
</evidence>
<dbReference type="EMBL" id="SHKL01000001">
    <property type="protein sequence ID" value="RZT86862.1"/>
    <property type="molecule type" value="Genomic_DNA"/>
</dbReference>
<feature type="domain" description="Sodium/calcium exchanger membrane region" evidence="6">
    <location>
        <begin position="177"/>
        <end position="320"/>
    </location>
</feature>
<reference evidence="7 8" key="1">
    <citation type="submission" date="2019-02" db="EMBL/GenBank/DDBJ databases">
        <title>Sequencing the genomes of 1000 actinobacteria strains.</title>
        <authorList>
            <person name="Klenk H.-P."/>
        </authorList>
    </citation>
    <scope>NUCLEOTIDE SEQUENCE [LARGE SCALE GENOMIC DNA]</scope>
    <source>
        <strain evidence="7 8">DSM 45779</strain>
    </source>
</reference>
<dbReference type="Gene3D" id="1.20.1420.30">
    <property type="entry name" value="NCX, central ion-binding region"/>
    <property type="match status" value="1"/>
</dbReference>
<evidence type="ECO:0000313" key="8">
    <source>
        <dbReference type="Proteomes" id="UP000291591"/>
    </source>
</evidence>
<evidence type="ECO:0000256" key="1">
    <source>
        <dbReference type="ARBA" id="ARBA00004141"/>
    </source>
</evidence>
<comment type="caution">
    <text evidence="7">The sequence shown here is derived from an EMBL/GenBank/DDBJ whole genome shotgun (WGS) entry which is preliminary data.</text>
</comment>
<feature type="transmembrane region" description="Helical" evidence="5">
    <location>
        <begin position="102"/>
        <end position="118"/>
    </location>
</feature>
<feature type="transmembrane region" description="Helical" evidence="5">
    <location>
        <begin position="173"/>
        <end position="191"/>
    </location>
</feature>
<feature type="transmembrane region" description="Helical" evidence="5">
    <location>
        <begin position="280"/>
        <end position="298"/>
    </location>
</feature>
<keyword evidence="4 5" id="KW-0472">Membrane</keyword>
<organism evidence="7 8">
    <name type="scientific">Pseudonocardia sediminis</name>
    <dbReference type="NCBI Taxonomy" id="1397368"/>
    <lineage>
        <taxon>Bacteria</taxon>
        <taxon>Bacillati</taxon>
        <taxon>Actinomycetota</taxon>
        <taxon>Actinomycetes</taxon>
        <taxon>Pseudonocardiales</taxon>
        <taxon>Pseudonocardiaceae</taxon>
        <taxon>Pseudonocardia</taxon>
    </lineage>
</organism>
<proteinExistence type="predicted"/>
<gene>
    <name evidence="7" type="ORF">EV383_3761</name>
</gene>
<comment type="subcellular location">
    <subcellularLocation>
        <location evidence="1">Membrane</location>
        <topology evidence="1">Multi-pass membrane protein</topology>
    </subcellularLocation>
</comment>
<dbReference type="Proteomes" id="UP000291591">
    <property type="component" value="Unassembled WGS sequence"/>
</dbReference>
<sequence>MQAVLLGIGGLALLLVGAELLVRSGSRLATRLGLSPMVIGLTVVSIGTSLPELAIGIDAARSSSPGLATGNIVGTNLVNLLFVLGLGALLRPVLFDRRTLRVDLPVMVVVTLLFFVLTRDGNLGPFDGALLLLVAVAYTVLIFRTNRREDMAAEAGVDEEGAHQEGDGPRGGAALQLLVLVASVALVVVGAELLVDGAVQGARAFGVDEAVIGLTVVAIGTSAPELVTMLVAIARGRTGLAVGNIVGSSVYNIALVLGVTVLAAPAATVAVPGDVVDADLVLLAVATLGAGLAMRTGAKLTRVEGGALVLVYVTYLAWLVVTRT</sequence>
<dbReference type="GO" id="GO:0005262">
    <property type="term" value="F:calcium channel activity"/>
    <property type="evidence" value="ECO:0007669"/>
    <property type="project" value="TreeGrafter"/>
</dbReference>
<dbReference type="Pfam" id="PF01699">
    <property type="entry name" value="Na_Ca_ex"/>
    <property type="match status" value="2"/>
</dbReference>
<feature type="transmembrane region" description="Helical" evidence="5">
    <location>
        <begin position="305"/>
        <end position="321"/>
    </location>
</feature>
<keyword evidence="8" id="KW-1185">Reference proteome</keyword>
<protein>
    <submittedName>
        <fullName evidence="7">Cation:H+ antiporter</fullName>
    </submittedName>
</protein>
<accession>A0A4Q7UXU8</accession>
<feature type="transmembrane region" description="Helical" evidence="5">
    <location>
        <begin position="245"/>
        <end position="268"/>
    </location>
</feature>
<dbReference type="InterPro" id="IPR004837">
    <property type="entry name" value="NaCa_Exmemb"/>
</dbReference>
<keyword evidence="2 5" id="KW-0812">Transmembrane</keyword>
<evidence type="ECO:0000313" key="7">
    <source>
        <dbReference type="EMBL" id="RZT86862.1"/>
    </source>
</evidence>
<dbReference type="PANTHER" id="PTHR10846:SF8">
    <property type="entry name" value="INNER MEMBRANE PROTEIN YRBG"/>
    <property type="match status" value="1"/>
</dbReference>
<dbReference type="PANTHER" id="PTHR10846">
    <property type="entry name" value="SODIUM/POTASSIUM/CALCIUM EXCHANGER"/>
    <property type="match status" value="1"/>
</dbReference>
<dbReference type="NCBIfam" id="TIGR00367">
    <property type="entry name" value="calcium/sodium antiporter"/>
    <property type="match status" value="1"/>
</dbReference>
<dbReference type="OrthoDB" id="9794225at2"/>
<evidence type="ECO:0000259" key="6">
    <source>
        <dbReference type="Pfam" id="PF01699"/>
    </source>
</evidence>
<feature type="transmembrane region" description="Helical" evidence="5">
    <location>
        <begin position="124"/>
        <end position="143"/>
    </location>
</feature>
<evidence type="ECO:0000256" key="3">
    <source>
        <dbReference type="ARBA" id="ARBA00022989"/>
    </source>
</evidence>
<dbReference type="AlphaFoldDB" id="A0A4Q7UXU8"/>
<keyword evidence="3 5" id="KW-1133">Transmembrane helix</keyword>
<evidence type="ECO:0000256" key="5">
    <source>
        <dbReference type="SAM" id="Phobius"/>
    </source>
</evidence>
<name>A0A4Q7UXU8_PSEST</name>